<dbReference type="GO" id="GO:0051539">
    <property type="term" value="F:4 iron, 4 sulfur cluster binding"/>
    <property type="evidence" value="ECO:0007669"/>
    <property type="project" value="InterPro"/>
</dbReference>
<evidence type="ECO:0000256" key="3">
    <source>
        <dbReference type="ARBA" id="ARBA00023004"/>
    </source>
</evidence>
<dbReference type="HOGENOM" id="CLU_023791_0_0_2"/>
<evidence type="ECO:0000256" key="2">
    <source>
        <dbReference type="ARBA" id="ARBA00022723"/>
    </source>
</evidence>
<organism evidence="6 7">
    <name type="scientific">Archaeoglobus fulgidus DSM 8774</name>
    <dbReference type="NCBI Taxonomy" id="1344584"/>
    <lineage>
        <taxon>Archaea</taxon>
        <taxon>Methanobacteriati</taxon>
        <taxon>Methanobacteriota</taxon>
        <taxon>Archaeoglobi</taxon>
        <taxon>Archaeoglobales</taxon>
        <taxon>Archaeoglobaceae</taxon>
        <taxon>Archaeoglobus</taxon>
    </lineage>
</organism>
<feature type="domain" description="Radical SAM core" evidence="5">
    <location>
        <begin position="94"/>
        <end position="318"/>
    </location>
</feature>
<dbReference type="GeneID" id="24796081"/>
<dbReference type="InterPro" id="IPR056488">
    <property type="entry name" value="Zn_ribbon_HMPTM"/>
</dbReference>
<dbReference type="SFLD" id="SFLDG01067">
    <property type="entry name" value="SPASM/twitch_domain_containing"/>
    <property type="match status" value="1"/>
</dbReference>
<gene>
    <name evidence="6" type="ORF">AFULGI_00026160</name>
</gene>
<dbReference type="InterPro" id="IPR034471">
    <property type="entry name" value="GDGT/MA_synthase"/>
</dbReference>
<dbReference type="GO" id="GO:0008168">
    <property type="term" value="F:methyltransferase activity"/>
    <property type="evidence" value="ECO:0007669"/>
    <property type="project" value="InterPro"/>
</dbReference>
<proteinExistence type="predicted"/>
<dbReference type="KEGG" id="afg:AFULGI_00026160"/>
<name>A0A075WH56_ARCFL</name>
<evidence type="ECO:0000313" key="6">
    <source>
        <dbReference type="EMBL" id="AIG99326.1"/>
    </source>
</evidence>
<dbReference type="Pfam" id="PF23545">
    <property type="entry name" value="Zn_ribbon_HMPTM"/>
    <property type="match status" value="1"/>
</dbReference>
<evidence type="ECO:0000313" key="7">
    <source>
        <dbReference type="Proteomes" id="UP000028501"/>
    </source>
</evidence>
<keyword evidence="4" id="KW-0411">Iron-sulfur</keyword>
<dbReference type="SFLD" id="SFLDS00029">
    <property type="entry name" value="Radical_SAM"/>
    <property type="match status" value="1"/>
</dbReference>
<dbReference type="CDD" id="cd01335">
    <property type="entry name" value="Radical_SAM"/>
    <property type="match status" value="1"/>
</dbReference>
<dbReference type="Pfam" id="PF04055">
    <property type="entry name" value="Radical_SAM"/>
    <property type="match status" value="1"/>
</dbReference>
<dbReference type="InterPro" id="IPR013785">
    <property type="entry name" value="Aldolase_TIM"/>
</dbReference>
<dbReference type="InterPro" id="IPR007197">
    <property type="entry name" value="rSAM"/>
</dbReference>
<dbReference type="PANTHER" id="PTHR43306:SF1">
    <property type="entry name" value="7,8-DIHYDRO-6-HYDROXYMETHYLPTERIN DIMETHYLTRANSFERASE"/>
    <property type="match status" value="1"/>
</dbReference>
<dbReference type="InterPro" id="IPR058240">
    <property type="entry name" value="rSAM_sf"/>
</dbReference>
<sequence>MQNVESELKDIRLPYKTKSLCPECLKILEAEVYEENGKVMIRKVCEEHGEFVDVYWGDAEMFKKAARFAADGHGISTPITQNTTCPFSCGLCNNHKSHTALLNIVLTNRCDLACWYCFFYARRAGYVYEPTIEQIREMVRKAKNMKPIGCNAVQLTGGEPTLRDDLIDIIRMIKEEGYDHIQLNTNGIRLAEDPDFALRVRVAGVNTVYLSFDGVDEKTNPKNHHEIPKILENCRRAQLGLVLVPTVIKGVNDHQLGDIIRFAAENIDIVRGVNFQPVSLVGSMPRKEREQFRITIPDCIKAIEEQTNGEIGREDFYPVPSVVPISRFVEALTGQPQYELTTHFACGMATYIFKDNGRLIPITRFVDVEGLFEFLNEKAEEIAKSRMKTIRAIKDIIDLRKFVDTSKAPKGFNIAKILYEVLIKHDYSTLGEFHVKSLFIGMMHFQDLYNYDIARVERCEIHYGSPDGRIIPFCTFNVIPERYRDAIHEKYGIPIEEWEKRTGRKLKDDIKRAVRRPR</sequence>
<dbReference type="EMBL" id="CP006577">
    <property type="protein sequence ID" value="AIG99326.1"/>
    <property type="molecule type" value="Genomic_DNA"/>
</dbReference>
<dbReference type="SFLD" id="SFLDF00385">
    <property type="entry name" value="7_8-dihydro-6-hydroxymethylpte"/>
    <property type="match status" value="1"/>
</dbReference>
<dbReference type="SFLD" id="SFLDG01100">
    <property type="entry name" value="methyltransferase_(Class_D)"/>
    <property type="match status" value="1"/>
</dbReference>
<keyword evidence="2" id="KW-0479">Metal-binding</keyword>
<keyword evidence="3" id="KW-0408">Iron</keyword>
<evidence type="ECO:0000259" key="5">
    <source>
        <dbReference type="PROSITE" id="PS51918"/>
    </source>
</evidence>
<dbReference type="GO" id="GO:0046872">
    <property type="term" value="F:metal ion binding"/>
    <property type="evidence" value="ECO:0007669"/>
    <property type="project" value="UniProtKB-KW"/>
</dbReference>
<dbReference type="Proteomes" id="UP000028501">
    <property type="component" value="Chromosome"/>
</dbReference>
<evidence type="ECO:0000256" key="1">
    <source>
        <dbReference type="ARBA" id="ARBA00022691"/>
    </source>
</evidence>
<dbReference type="InterPro" id="IPR034474">
    <property type="entry name" value="Methyltransferase_Class_D"/>
</dbReference>
<dbReference type="NCBIfam" id="NF045702">
    <property type="entry name" value="rSAM_GDGT_ether"/>
    <property type="match status" value="1"/>
</dbReference>
<dbReference type="PANTHER" id="PTHR43306">
    <property type="entry name" value="7,8-DIHYDRO-6-HYDROXYMETHYLPTERIN DIMETHYLTRANSFERASE"/>
    <property type="match status" value="1"/>
</dbReference>
<dbReference type="SUPFAM" id="SSF102114">
    <property type="entry name" value="Radical SAM enzymes"/>
    <property type="match status" value="1"/>
</dbReference>
<dbReference type="AlphaFoldDB" id="A0A075WH56"/>
<protein>
    <submittedName>
        <fullName evidence="6">Putative Fe-S oxidoreductase</fullName>
    </submittedName>
</protein>
<dbReference type="RefSeq" id="WP_010879805.1">
    <property type="nucleotide sequence ID" value="NZ_CP006577.1"/>
</dbReference>
<keyword evidence="1" id="KW-0949">S-adenosyl-L-methionine</keyword>
<accession>A0A075WH56</accession>
<reference evidence="6 7" key="1">
    <citation type="submission" date="2013-07" db="EMBL/GenBank/DDBJ databases">
        <title>Genome of Archaeoglobus fulgidus.</title>
        <authorList>
            <person name="Fiebig A."/>
            <person name="Birkeland N.-K."/>
        </authorList>
    </citation>
    <scope>NUCLEOTIDE SEQUENCE [LARGE SCALE GENOMIC DNA]</scope>
    <source>
        <strain evidence="6 7">DSM 8774</strain>
    </source>
</reference>
<dbReference type="Gene3D" id="3.20.20.70">
    <property type="entry name" value="Aldolase class I"/>
    <property type="match status" value="1"/>
</dbReference>
<evidence type="ECO:0000256" key="4">
    <source>
        <dbReference type="ARBA" id="ARBA00023014"/>
    </source>
</evidence>
<dbReference type="PROSITE" id="PS51918">
    <property type="entry name" value="RADICAL_SAM"/>
    <property type="match status" value="1"/>
</dbReference>